<dbReference type="Pfam" id="PF02627">
    <property type="entry name" value="CMD"/>
    <property type="match status" value="1"/>
</dbReference>
<dbReference type="EMBL" id="FAXA01000192">
    <property type="protein sequence ID" value="CUV02142.1"/>
    <property type="molecule type" value="Genomic_DNA"/>
</dbReference>
<accession>A0A160V8A2</accession>
<name>A0A160V8A2_9ZZZZ</name>
<feature type="domain" description="Carboxymuconolactone decarboxylase-like" evidence="1">
    <location>
        <begin position="43"/>
        <end position="106"/>
    </location>
</feature>
<dbReference type="GO" id="GO:0051920">
    <property type="term" value="F:peroxiredoxin activity"/>
    <property type="evidence" value="ECO:0007669"/>
    <property type="project" value="InterPro"/>
</dbReference>
<sequence length="185" mass="19672">MGRIPPATRDTVPSGQTAEFDQLLAGAGSVPLVGPGSILWHVPKAQLAATALNQYLRNDSSLSAKVLELAMLVTARENDCMYVWNAHAASARAAGVPGAVVDALRDRKELPPLAPDEAAVINYGQEFYRTHRVSRGAFQAAIEQFGTQGLVELTVTMGNYALIAFAVNAFDSDLPADRTEPVLPA</sequence>
<dbReference type="SUPFAM" id="SSF69118">
    <property type="entry name" value="AhpD-like"/>
    <property type="match status" value="1"/>
</dbReference>
<dbReference type="AlphaFoldDB" id="A0A160V8A2"/>
<dbReference type="PANTHER" id="PTHR34846:SF11">
    <property type="entry name" value="4-CARBOXYMUCONOLACTONE DECARBOXYLASE FAMILY PROTEIN (AFU_ORTHOLOGUE AFUA_6G11590)"/>
    <property type="match status" value="1"/>
</dbReference>
<protein>
    <submittedName>
        <fullName evidence="2">Cation/multidrug efflux pump</fullName>
    </submittedName>
</protein>
<dbReference type="InterPro" id="IPR029032">
    <property type="entry name" value="AhpD-like"/>
</dbReference>
<dbReference type="PANTHER" id="PTHR34846">
    <property type="entry name" value="4-CARBOXYMUCONOLACTONE DECARBOXYLASE FAMILY PROTEIN (AFU_ORTHOLOGUE AFUA_6G11590)"/>
    <property type="match status" value="1"/>
</dbReference>
<dbReference type="InterPro" id="IPR003779">
    <property type="entry name" value="CMD-like"/>
</dbReference>
<proteinExistence type="predicted"/>
<organism evidence="2">
    <name type="scientific">hydrothermal vent metagenome</name>
    <dbReference type="NCBI Taxonomy" id="652676"/>
    <lineage>
        <taxon>unclassified sequences</taxon>
        <taxon>metagenomes</taxon>
        <taxon>ecological metagenomes</taxon>
    </lineage>
</organism>
<reference evidence="2" key="1">
    <citation type="submission" date="2015-10" db="EMBL/GenBank/DDBJ databases">
        <authorList>
            <person name="Gilbert D.G."/>
        </authorList>
    </citation>
    <scope>NUCLEOTIDE SEQUENCE</scope>
</reference>
<evidence type="ECO:0000259" key="1">
    <source>
        <dbReference type="Pfam" id="PF02627"/>
    </source>
</evidence>
<evidence type="ECO:0000313" key="2">
    <source>
        <dbReference type="EMBL" id="CUV02142.1"/>
    </source>
</evidence>
<dbReference type="Gene3D" id="1.20.1290.10">
    <property type="entry name" value="AhpD-like"/>
    <property type="match status" value="1"/>
</dbReference>
<gene>
    <name evidence="2" type="ORF">MGWOODY_Clf570</name>
</gene>